<evidence type="ECO:0000256" key="5">
    <source>
        <dbReference type="PROSITE-ProRule" id="PRU01240"/>
    </source>
</evidence>
<protein>
    <recommendedName>
        <fullName evidence="8">Peptidase S8/S53 domain-containing protein</fullName>
    </recommendedName>
</protein>
<evidence type="ECO:0000256" key="4">
    <source>
        <dbReference type="ARBA" id="ARBA00022825"/>
    </source>
</evidence>
<feature type="chain" id="PRO_5012222751" description="Peptidase S8/S53 domain-containing protein" evidence="7">
    <location>
        <begin position="20"/>
        <end position="728"/>
    </location>
</feature>
<dbReference type="PANTHER" id="PTHR43806">
    <property type="entry name" value="PEPTIDASE S8"/>
    <property type="match status" value="1"/>
</dbReference>
<dbReference type="GO" id="GO:0006508">
    <property type="term" value="P:proteolysis"/>
    <property type="evidence" value="ECO:0007669"/>
    <property type="project" value="UniProtKB-KW"/>
</dbReference>
<comment type="similarity">
    <text evidence="1 5">Belongs to the peptidase S8 family.</text>
</comment>
<keyword evidence="3 5" id="KW-0378">Hydrolase</keyword>
<feature type="active site" description="Charge relay system" evidence="5">
    <location>
        <position position="541"/>
    </location>
</feature>
<dbReference type="InterPro" id="IPR000209">
    <property type="entry name" value="Peptidase_S8/S53_dom"/>
</dbReference>
<feature type="compositionally biased region" description="Low complexity" evidence="6">
    <location>
        <begin position="25"/>
        <end position="41"/>
    </location>
</feature>
<dbReference type="InterPro" id="IPR022398">
    <property type="entry name" value="Peptidase_S8_His-AS"/>
</dbReference>
<gene>
    <name evidence="9" type="ORF">CA606_09330</name>
</gene>
<dbReference type="Proteomes" id="UP000217311">
    <property type="component" value="Chromosome"/>
</dbReference>
<evidence type="ECO:0000313" key="10">
    <source>
        <dbReference type="Proteomes" id="UP000217311"/>
    </source>
</evidence>
<dbReference type="PRINTS" id="PR00723">
    <property type="entry name" value="SUBTILISIN"/>
</dbReference>
<evidence type="ECO:0000256" key="6">
    <source>
        <dbReference type="SAM" id="MobiDB-lite"/>
    </source>
</evidence>
<dbReference type="SUPFAM" id="SSF52743">
    <property type="entry name" value="Subtilisin-like"/>
    <property type="match status" value="1"/>
</dbReference>
<dbReference type="GO" id="GO:0004252">
    <property type="term" value="F:serine-type endopeptidase activity"/>
    <property type="evidence" value="ECO:0007669"/>
    <property type="project" value="UniProtKB-UniRule"/>
</dbReference>
<dbReference type="EMBL" id="CP023315">
    <property type="protein sequence ID" value="ATC32532.1"/>
    <property type="molecule type" value="Genomic_DNA"/>
</dbReference>
<proteinExistence type="inferred from homology"/>
<feature type="signal peptide" evidence="7">
    <location>
        <begin position="1"/>
        <end position="19"/>
    </location>
</feature>
<keyword evidence="7" id="KW-0732">Signal</keyword>
<organism evidence="9 10">
    <name type="scientific">Caulobacter vibrioides</name>
    <name type="common">Caulobacter crescentus</name>
    <dbReference type="NCBI Taxonomy" id="155892"/>
    <lineage>
        <taxon>Bacteria</taxon>
        <taxon>Pseudomonadati</taxon>
        <taxon>Pseudomonadota</taxon>
        <taxon>Alphaproteobacteria</taxon>
        <taxon>Caulobacterales</taxon>
        <taxon>Caulobacteraceae</taxon>
        <taxon>Caulobacter</taxon>
    </lineage>
</organism>
<dbReference type="AlphaFoldDB" id="A0A290MRR9"/>
<evidence type="ECO:0000256" key="3">
    <source>
        <dbReference type="ARBA" id="ARBA00022801"/>
    </source>
</evidence>
<keyword evidence="2 5" id="KW-0645">Protease</keyword>
<dbReference type="InterPro" id="IPR015500">
    <property type="entry name" value="Peptidase_S8_subtilisin-rel"/>
</dbReference>
<sequence>MRRHLVALLAAANLCPSHALSQAVAAPTTPAQDQAPSQQTDGPDIDALDVDGPAVRVRIVRDDPHEKLVRWLALNAMPTKLKEEAYPGLKEQRAEVVAKTLCGNWLPPSYWTAFSDLNGRSPSPKDKLGEAAYGYDWPACFWIEHGDFETKVTPENLASNIYLNETGSPGQRKTWANFFARSGVADVSNVPVGTVLKYHFRTRPVLVVPRSGTKAEFRKALERKALQVVAQAEDAVRARDEDPIVRDGEIVTAKQDATQPGKTPPGCKDKLGQPFDLDRVAYAFNYKASVVRDDIRVMVADNGFFGAFRSNGKVYGTSQFDRGFFAINVDTPSGKETIGPVLALTASSSVSPFNRETFADDAVLDADSGHGTHVAGSASGAAARKDKRFFSQDAGQNAWLRMNHVAFSPGKREIPAFPLSQFSEILRRVNYQSPALVNMSLKFGRAARGPIEAMLGSNPGTLFVAASGNDTRDLDSELADAFPAGLGGAENLLVVAAEDGQGNLTEFSNYGAETVDIAAPGCNIASTLDGETGGALLSGTSQAAPTVTFAAALLARRQLNQDRIKPRLMISGDLLDGVIRQDPNGDLVVTPVSAQAPAPIRSQSRLNIATALYFSFDYLRYRDEAGTLVEVLGTLHTTSGPACGGASRSFKKVVAFKRAKSGQAWCFWRDDLSAKPVTTADEQTLEFEVIATINADGKPIDEDRWIDPIPLTRVEQFIRSEEHIAQIK</sequence>
<evidence type="ECO:0000256" key="1">
    <source>
        <dbReference type="ARBA" id="ARBA00011073"/>
    </source>
</evidence>
<reference evidence="10" key="1">
    <citation type="submission" date="2017-09" db="EMBL/GenBank/DDBJ databases">
        <title>Genome evolution observed in wild isolates of Caulobacter crescentus.</title>
        <authorList>
            <person name="Ely B."/>
            <person name="Wilson K."/>
            <person name="Scott D."/>
        </authorList>
    </citation>
    <scope>NUCLEOTIDE SEQUENCE [LARGE SCALE GENOMIC DNA]</scope>
    <source>
        <strain evidence="10">CB13b1a</strain>
    </source>
</reference>
<dbReference type="InterPro" id="IPR036852">
    <property type="entry name" value="Peptidase_S8/S53_dom_sf"/>
</dbReference>
<keyword evidence="4 5" id="KW-0720">Serine protease</keyword>
<evidence type="ECO:0000256" key="2">
    <source>
        <dbReference type="ARBA" id="ARBA00022670"/>
    </source>
</evidence>
<evidence type="ECO:0000259" key="8">
    <source>
        <dbReference type="Pfam" id="PF00082"/>
    </source>
</evidence>
<dbReference type="InterPro" id="IPR050131">
    <property type="entry name" value="Peptidase_S8_subtilisin-like"/>
</dbReference>
<dbReference type="PROSITE" id="PS00137">
    <property type="entry name" value="SUBTILASE_HIS"/>
    <property type="match status" value="1"/>
</dbReference>
<feature type="domain" description="Peptidase S8/S53" evidence="8">
    <location>
        <begin position="357"/>
        <end position="557"/>
    </location>
</feature>
<dbReference type="Gene3D" id="3.40.50.200">
    <property type="entry name" value="Peptidase S8/S53 domain"/>
    <property type="match status" value="1"/>
</dbReference>
<dbReference type="PANTHER" id="PTHR43806:SF11">
    <property type="entry name" value="CEREVISIN-RELATED"/>
    <property type="match status" value="1"/>
</dbReference>
<evidence type="ECO:0000256" key="7">
    <source>
        <dbReference type="SAM" id="SignalP"/>
    </source>
</evidence>
<accession>A0A290MRR9</accession>
<dbReference type="Pfam" id="PF00082">
    <property type="entry name" value="Peptidase_S8"/>
    <property type="match status" value="1"/>
</dbReference>
<dbReference type="PROSITE" id="PS51892">
    <property type="entry name" value="SUBTILASE"/>
    <property type="match status" value="1"/>
</dbReference>
<feature type="active site" description="Charge relay system" evidence="5">
    <location>
        <position position="370"/>
    </location>
</feature>
<feature type="region of interest" description="Disordered" evidence="6">
    <location>
        <begin position="25"/>
        <end position="46"/>
    </location>
</feature>
<evidence type="ECO:0000313" key="9">
    <source>
        <dbReference type="EMBL" id="ATC32532.1"/>
    </source>
</evidence>
<feature type="active site" description="Charge relay system" evidence="5">
    <location>
        <position position="301"/>
    </location>
</feature>
<name>A0A290MRR9_CAUVI</name>